<proteinExistence type="predicted"/>
<organism evidence="3 4">
    <name type="scientific">Candidatus Gallionella acididurans</name>
    <dbReference type="NCBI Taxonomy" id="1796491"/>
    <lineage>
        <taxon>Bacteria</taxon>
        <taxon>Pseudomonadati</taxon>
        <taxon>Pseudomonadota</taxon>
        <taxon>Betaproteobacteria</taxon>
        <taxon>Nitrosomonadales</taxon>
        <taxon>Gallionellaceae</taxon>
        <taxon>Gallionella</taxon>
    </lineage>
</organism>
<dbReference type="InterPro" id="IPR011613">
    <property type="entry name" value="GH15-like"/>
</dbReference>
<accession>A0A139BSP9</accession>
<dbReference type="Proteomes" id="UP000070578">
    <property type="component" value="Unassembled WGS sequence"/>
</dbReference>
<dbReference type="GO" id="GO:0005975">
    <property type="term" value="P:carbohydrate metabolic process"/>
    <property type="evidence" value="ECO:0007669"/>
    <property type="project" value="InterPro"/>
</dbReference>
<dbReference type="Gene3D" id="2.70.98.10">
    <property type="match status" value="1"/>
</dbReference>
<dbReference type="CDD" id="cd07430">
    <property type="entry name" value="GH15_N"/>
    <property type="match status" value="1"/>
</dbReference>
<reference evidence="3 4" key="1">
    <citation type="submission" date="2016-02" db="EMBL/GenBank/DDBJ databases">
        <authorList>
            <person name="Wen L."/>
            <person name="He K."/>
            <person name="Yang H."/>
        </authorList>
    </citation>
    <scope>NUCLEOTIDE SEQUENCE [LARGE SCALE GENOMIC DNA]</scope>
    <source>
        <strain evidence="3">ShG14-8</strain>
    </source>
</reference>
<dbReference type="AlphaFoldDB" id="A0A139BSP9"/>
<feature type="domain" description="GH15-like" evidence="1">
    <location>
        <begin position="306"/>
        <end position="369"/>
    </location>
</feature>
<dbReference type="InterPro" id="IPR012341">
    <property type="entry name" value="6hp_glycosidase-like_sf"/>
</dbReference>
<dbReference type="PANTHER" id="PTHR31616">
    <property type="entry name" value="TREHALASE"/>
    <property type="match status" value="1"/>
</dbReference>
<evidence type="ECO:0000313" key="4">
    <source>
        <dbReference type="Proteomes" id="UP000070578"/>
    </source>
</evidence>
<dbReference type="SUPFAM" id="SSF74650">
    <property type="entry name" value="Galactose mutarotase-like"/>
    <property type="match status" value="1"/>
</dbReference>
<dbReference type="GO" id="GO:0016757">
    <property type="term" value="F:glycosyltransferase activity"/>
    <property type="evidence" value="ECO:0007669"/>
    <property type="project" value="UniProtKB-ARBA"/>
</dbReference>
<gene>
    <name evidence="3" type="ORF">AWT59_1891</name>
</gene>
<dbReference type="EMBL" id="LSLI01000047">
    <property type="protein sequence ID" value="KXS31979.1"/>
    <property type="molecule type" value="Genomic_DNA"/>
</dbReference>
<dbReference type="InterPro" id="IPR015220">
    <property type="entry name" value="Glucodextranase_N"/>
</dbReference>
<dbReference type="Pfam" id="PF00723">
    <property type="entry name" value="Glyco_hydro_15"/>
    <property type="match status" value="2"/>
</dbReference>
<evidence type="ECO:0000259" key="2">
    <source>
        <dbReference type="Pfam" id="PF09137"/>
    </source>
</evidence>
<dbReference type="Pfam" id="PF09137">
    <property type="entry name" value="Glucodextran_N"/>
    <property type="match status" value="1"/>
</dbReference>
<dbReference type="InterPro" id="IPR014718">
    <property type="entry name" value="GH-type_carb-bd"/>
</dbReference>
<evidence type="ECO:0000313" key="3">
    <source>
        <dbReference type="EMBL" id="KXS31979.1"/>
    </source>
</evidence>
<dbReference type="Gene3D" id="1.50.10.10">
    <property type="match status" value="1"/>
</dbReference>
<sequence length="809" mass="89216">MMAGEYGQEQVTAMSQIPEGSHAHAPGSPGIPPKWCSSAKDAVGCALGSSRLWFTIGGGIVNEVFYPRVDIPQVRDLGFIVADDQGFWVEVKRLGNYHLVWDVQGVPAIEIVHQHERFKLRLRIVPDLRRDVLLVDVQLEGDPGLRPYALLAPHLGGSGHNNEAEVSNYRGRCVLWAEQGPYGLALAAVDNNQGDAWVRASAGYVGASDGWQDFSHNSRMQWQYSNAGPGNISLMGELPRQATLALGLASSKESAATKAISALMRPFAEPWQQLRDGWSAWHRRCEEQSNVLHDVPHALSEQFVTSAMVLRVHQDKVYPGAMVASLSIPWGNTRDELGGYHMVWPRDLVESAGALLVLGADDEARDILRYLIATQNADGHWYQNQWLGGKPFWQGVQLDEAAFPVLLAAALAERDALQGIAVSDMISRALGFIARSGPISQQDRWEENAGINAFTLSICIAALVEGAEWLEPKSRKFALALADYWNAHIEDWTAVYDTALAHRVGVRGYYVRTAPTQRETNPRALLEVMPIKNRANDPGLTAEEQVSTDCLQLVRFGLRRADDPLVIDSIRVIDELLKVDTPSGPVWHRYNGDGYGEHKDGAAFDGVGRGRGWPLLTGERGHYELLAGKDPLPYLQAMVAMSSEGGMIPEQVWDSDPIPARGLYPGRPSGSAMPLVWAHSEYIKLLTSRKLGYPCDRPSATWQRYQGKRPPILQAIWIPQAPIQKITVGQSLFVASFRPSTIHWSIDGWQSVRDTELLDIGIGLHAVELDTRSLPAGQRIDFTFHGFGAGEWLGQDYTIAVEEAASEHA</sequence>
<protein>
    <submittedName>
        <fullName evidence="3">Glucan 1,4-alpha-glucosidase</fullName>
    </submittedName>
</protein>
<dbReference type="SUPFAM" id="SSF48208">
    <property type="entry name" value="Six-hairpin glycosidases"/>
    <property type="match status" value="1"/>
</dbReference>
<dbReference type="GO" id="GO:0004553">
    <property type="term" value="F:hydrolase activity, hydrolyzing O-glycosyl compounds"/>
    <property type="evidence" value="ECO:0007669"/>
    <property type="project" value="UniProtKB-ARBA"/>
</dbReference>
<evidence type="ECO:0000259" key="1">
    <source>
        <dbReference type="Pfam" id="PF00723"/>
    </source>
</evidence>
<reference evidence="3 4" key="2">
    <citation type="submission" date="2016-03" db="EMBL/GenBank/DDBJ databases">
        <title>New uncultured bacterium of the family Gallionellaceae from acid mine drainage: description and reconstruction of genome based on metagenomic analysis of microbial community.</title>
        <authorList>
            <person name="Kadnikov V."/>
            <person name="Ivasenko D."/>
            <person name="Beletsky A."/>
            <person name="Mardanov A."/>
            <person name="Danilova E."/>
            <person name="Pimenov N."/>
            <person name="Karnachuk O."/>
            <person name="Ravin N."/>
        </authorList>
    </citation>
    <scope>NUCLEOTIDE SEQUENCE [LARGE SCALE GENOMIC DNA]</scope>
    <source>
        <strain evidence="3">ShG14-8</strain>
    </source>
</reference>
<feature type="domain" description="Glucodextranase N-terminal" evidence="2">
    <location>
        <begin position="25"/>
        <end position="282"/>
    </location>
</feature>
<dbReference type="InterPro" id="IPR011013">
    <property type="entry name" value="Gal_mutarotase_sf_dom"/>
</dbReference>
<name>A0A139BSP9_9PROT</name>
<feature type="domain" description="GH15-like" evidence="1">
    <location>
        <begin position="385"/>
        <end position="685"/>
    </location>
</feature>
<dbReference type="InterPro" id="IPR008928">
    <property type="entry name" value="6-hairpin_glycosidase_sf"/>
</dbReference>
<dbReference type="GO" id="GO:0030246">
    <property type="term" value="F:carbohydrate binding"/>
    <property type="evidence" value="ECO:0007669"/>
    <property type="project" value="InterPro"/>
</dbReference>
<dbReference type="PATRIC" id="fig|1796491.3.peg.2064"/>
<comment type="caution">
    <text evidence="3">The sequence shown here is derived from an EMBL/GenBank/DDBJ whole genome shotgun (WGS) entry which is preliminary data.</text>
</comment>
<dbReference type="PANTHER" id="PTHR31616:SF0">
    <property type="entry name" value="GLUCAN 1,4-ALPHA-GLUCOSIDASE"/>
    <property type="match status" value="1"/>
</dbReference>